<feature type="compositionally biased region" description="Basic and acidic residues" evidence="1">
    <location>
        <begin position="54"/>
        <end position="66"/>
    </location>
</feature>
<sequence>MVECCWTAASSRRSRMVHSPMARLGRHPQTHESGWGRRGAVPSVRAVLYRPRIQRGEREREREGESRVPPPPLHTGRAVRISGLLTGRPWSRPPSGTHR</sequence>
<evidence type="ECO:0000256" key="1">
    <source>
        <dbReference type="SAM" id="MobiDB-lite"/>
    </source>
</evidence>
<keyword evidence="3" id="KW-1185">Reference proteome</keyword>
<evidence type="ECO:0000313" key="3">
    <source>
        <dbReference type="Proteomes" id="UP001221898"/>
    </source>
</evidence>
<dbReference type="Proteomes" id="UP001221898">
    <property type="component" value="Unassembled WGS sequence"/>
</dbReference>
<proteinExistence type="predicted"/>
<dbReference type="AlphaFoldDB" id="A0AAD7SK16"/>
<feature type="region of interest" description="Disordered" evidence="1">
    <location>
        <begin position="52"/>
        <end position="99"/>
    </location>
</feature>
<gene>
    <name evidence="2" type="ORF">AAFF_G00346480</name>
</gene>
<reference evidence="2" key="1">
    <citation type="journal article" date="2023" name="Science">
        <title>Genome structures resolve the early diversification of teleost fishes.</title>
        <authorList>
            <person name="Parey E."/>
            <person name="Louis A."/>
            <person name="Montfort J."/>
            <person name="Bouchez O."/>
            <person name="Roques C."/>
            <person name="Iampietro C."/>
            <person name="Lluch J."/>
            <person name="Castinel A."/>
            <person name="Donnadieu C."/>
            <person name="Desvignes T."/>
            <person name="Floi Bucao C."/>
            <person name="Jouanno E."/>
            <person name="Wen M."/>
            <person name="Mejri S."/>
            <person name="Dirks R."/>
            <person name="Jansen H."/>
            <person name="Henkel C."/>
            <person name="Chen W.J."/>
            <person name="Zahm M."/>
            <person name="Cabau C."/>
            <person name="Klopp C."/>
            <person name="Thompson A.W."/>
            <person name="Robinson-Rechavi M."/>
            <person name="Braasch I."/>
            <person name="Lecointre G."/>
            <person name="Bobe J."/>
            <person name="Postlethwait J.H."/>
            <person name="Berthelot C."/>
            <person name="Roest Crollius H."/>
            <person name="Guiguen Y."/>
        </authorList>
    </citation>
    <scope>NUCLEOTIDE SEQUENCE</scope>
    <source>
        <strain evidence="2">NC1722</strain>
    </source>
</reference>
<protein>
    <submittedName>
        <fullName evidence="2">Uncharacterized protein</fullName>
    </submittedName>
</protein>
<name>A0AAD7SK16_9TELE</name>
<comment type="caution">
    <text evidence="2">The sequence shown here is derived from an EMBL/GenBank/DDBJ whole genome shotgun (WGS) entry which is preliminary data.</text>
</comment>
<feature type="region of interest" description="Disordered" evidence="1">
    <location>
        <begin position="13"/>
        <end position="39"/>
    </location>
</feature>
<accession>A0AAD7SK16</accession>
<dbReference type="EMBL" id="JAINUG010000056">
    <property type="protein sequence ID" value="KAJ8403780.1"/>
    <property type="molecule type" value="Genomic_DNA"/>
</dbReference>
<evidence type="ECO:0000313" key="2">
    <source>
        <dbReference type="EMBL" id="KAJ8403780.1"/>
    </source>
</evidence>
<organism evidence="2 3">
    <name type="scientific">Aldrovandia affinis</name>
    <dbReference type="NCBI Taxonomy" id="143900"/>
    <lineage>
        <taxon>Eukaryota</taxon>
        <taxon>Metazoa</taxon>
        <taxon>Chordata</taxon>
        <taxon>Craniata</taxon>
        <taxon>Vertebrata</taxon>
        <taxon>Euteleostomi</taxon>
        <taxon>Actinopterygii</taxon>
        <taxon>Neopterygii</taxon>
        <taxon>Teleostei</taxon>
        <taxon>Notacanthiformes</taxon>
        <taxon>Halosauridae</taxon>
        <taxon>Aldrovandia</taxon>
    </lineage>
</organism>